<evidence type="ECO:0000313" key="4">
    <source>
        <dbReference type="Proteomes" id="UP001593940"/>
    </source>
</evidence>
<dbReference type="SUPFAM" id="SSF110857">
    <property type="entry name" value="Gamma-glutamyl cyclotransferase-like"/>
    <property type="match status" value="1"/>
</dbReference>
<proteinExistence type="predicted"/>
<keyword evidence="4" id="KW-1185">Reference proteome</keyword>
<gene>
    <name evidence="3" type="ORF">ACETIH_13485</name>
</gene>
<evidence type="ECO:0000256" key="2">
    <source>
        <dbReference type="ARBA" id="ARBA00023239"/>
    </source>
</evidence>
<dbReference type="Gene3D" id="3.10.490.10">
    <property type="entry name" value="Gamma-glutamyl cyclotransferase-like"/>
    <property type="match status" value="1"/>
</dbReference>
<dbReference type="EMBL" id="JBHOMY010000031">
    <property type="protein sequence ID" value="MFC1457717.1"/>
    <property type="molecule type" value="Genomic_DNA"/>
</dbReference>
<accession>A0ABV6Y8X8</accession>
<dbReference type="InterPro" id="IPR006840">
    <property type="entry name" value="ChaC"/>
</dbReference>
<keyword evidence="2" id="KW-0456">Lyase</keyword>
<name>A0ABV6Y8X8_9HYPH</name>
<sequence length="188" mass="20765">MNLRPDREGDVWLFVYGVLAADPPFAYQDRAKATLPGFRRSFCLHDPFNRGTEQAPGLVLGLEPGEGCDGLAYRIAAKDLREGLSAVWRQEMRFPCYEPIWRQASLPDGSRTILTFDANRNGPFYRPEPDEAQAAAIIAARAGPAGTNRAYLDETIRAFRAAGVVDPYLDGVQMRTSKARSTARSTAI</sequence>
<evidence type="ECO:0000256" key="1">
    <source>
        <dbReference type="ARBA" id="ARBA00012344"/>
    </source>
</evidence>
<dbReference type="Pfam" id="PF04752">
    <property type="entry name" value="ChaC"/>
    <property type="match status" value="1"/>
</dbReference>
<dbReference type="RefSeq" id="WP_377029961.1">
    <property type="nucleotide sequence ID" value="NZ_JBHOMY010000031.1"/>
</dbReference>
<dbReference type="EC" id="4.3.2.7" evidence="1"/>
<dbReference type="InterPro" id="IPR036568">
    <property type="entry name" value="GGCT-like_sf"/>
</dbReference>
<reference evidence="3 4" key="1">
    <citation type="submission" date="2024-09" db="EMBL/GenBank/DDBJ databases">
        <title>Nodulacao em especies de Leguminosae Basais da Amazonia e Caracterizacao dos Rizobios e Bacterias Associadas aos Nodulos.</title>
        <authorList>
            <person name="Jambeiro I.C.A."/>
            <person name="Lopes I.S."/>
            <person name="Aguiar E.R.G.R."/>
            <person name="Santos A.F.J."/>
            <person name="Dos Santos J.M.F."/>
            <person name="Gross E."/>
        </authorList>
    </citation>
    <scope>NUCLEOTIDE SEQUENCE [LARGE SCALE GENOMIC DNA]</scope>
    <source>
        <strain evidence="3 4">BRUESC1165</strain>
    </source>
</reference>
<dbReference type="PANTHER" id="PTHR12192:SF2">
    <property type="entry name" value="GLUTATHIONE-SPECIFIC GAMMA-GLUTAMYLCYCLOTRANSFERASE 2"/>
    <property type="match status" value="1"/>
</dbReference>
<comment type="caution">
    <text evidence="3">The sequence shown here is derived from an EMBL/GenBank/DDBJ whole genome shotgun (WGS) entry which is preliminary data.</text>
</comment>
<dbReference type="Proteomes" id="UP001593940">
    <property type="component" value="Unassembled WGS sequence"/>
</dbReference>
<dbReference type="PANTHER" id="PTHR12192">
    <property type="entry name" value="CATION TRANSPORT PROTEIN CHAC-RELATED"/>
    <property type="match status" value="1"/>
</dbReference>
<dbReference type="InterPro" id="IPR013024">
    <property type="entry name" value="GGCT-like"/>
</dbReference>
<protein>
    <recommendedName>
        <fullName evidence="1">glutathione-specific gamma-glutamylcyclotransferase</fullName>
        <ecNumber evidence="1">4.3.2.7</ecNumber>
    </recommendedName>
</protein>
<evidence type="ECO:0000313" key="3">
    <source>
        <dbReference type="EMBL" id="MFC1457717.1"/>
    </source>
</evidence>
<organism evidence="3 4">
    <name type="scientific">Microvirga arabica</name>
    <dbReference type="NCBI Taxonomy" id="1128671"/>
    <lineage>
        <taxon>Bacteria</taxon>
        <taxon>Pseudomonadati</taxon>
        <taxon>Pseudomonadota</taxon>
        <taxon>Alphaproteobacteria</taxon>
        <taxon>Hyphomicrobiales</taxon>
        <taxon>Methylobacteriaceae</taxon>
        <taxon>Microvirga</taxon>
    </lineage>
</organism>
<dbReference type="CDD" id="cd06661">
    <property type="entry name" value="GGCT_like"/>
    <property type="match status" value="1"/>
</dbReference>